<feature type="region of interest" description="Disordered" evidence="1">
    <location>
        <begin position="29"/>
        <end position="97"/>
    </location>
</feature>
<evidence type="ECO:0000256" key="2">
    <source>
        <dbReference type="SAM" id="Phobius"/>
    </source>
</evidence>
<dbReference type="PANTHER" id="PTHR45661">
    <property type="entry name" value="SURFACE ANTIGEN"/>
    <property type="match status" value="1"/>
</dbReference>
<dbReference type="InterPro" id="IPR053139">
    <property type="entry name" value="Surface_bspA-like"/>
</dbReference>
<name>A0A2A9CU77_9ACTN</name>
<dbReference type="Gene3D" id="2.60.40.10">
    <property type="entry name" value="Immunoglobulins"/>
    <property type="match status" value="1"/>
</dbReference>
<dbReference type="Gene3D" id="3.80.10.10">
    <property type="entry name" value="Ribonuclease Inhibitor"/>
    <property type="match status" value="2"/>
</dbReference>
<accession>A0A2A9CU77</accession>
<evidence type="ECO:0000256" key="3">
    <source>
        <dbReference type="SAM" id="SignalP"/>
    </source>
</evidence>
<comment type="caution">
    <text evidence="4">The sequence shown here is derived from an EMBL/GenBank/DDBJ whole genome shotgun (WGS) entry which is preliminary data.</text>
</comment>
<feature type="region of interest" description="Disordered" evidence="1">
    <location>
        <begin position="766"/>
        <end position="790"/>
    </location>
</feature>
<evidence type="ECO:0000313" key="4">
    <source>
        <dbReference type="EMBL" id="PFG17625.1"/>
    </source>
</evidence>
<dbReference type="EMBL" id="PDJC01000001">
    <property type="protein sequence ID" value="PFG17625.1"/>
    <property type="molecule type" value="Genomic_DNA"/>
</dbReference>
<evidence type="ECO:0000313" key="5">
    <source>
        <dbReference type="Proteomes" id="UP000226079"/>
    </source>
</evidence>
<evidence type="ECO:0000256" key="1">
    <source>
        <dbReference type="SAM" id="MobiDB-lite"/>
    </source>
</evidence>
<dbReference type="GO" id="GO:0005975">
    <property type="term" value="P:carbohydrate metabolic process"/>
    <property type="evidence" value="ECO:0007669"/>
    <property type="project" value="UniProtKB-ARBA"/>
</dbReference>
<keyword evidence="5" id="KW-1185">Reference proteome</keyword>
<dbReference type="InterPro" id="IPR013783">
    <property type="entry name" value="Ig-like_fold"/>
</dbReference>
<reference evidence="4 5" key="1">
    <citation type="submission" date="2017-10" db="EMBL/GenBank/DDBJ databases">
        <title>Sequencing the genomes of 1000 actinobacteria strains.</title>
        <authorList>
            <person name="Klenk H.-P."/>
        </authorList>
    </citation>
    <scope>NUCLEOTIDE SEQUENCE [LARGE SCALE GENOMIC DNA]</scope>
    <source>
        <strain evidence="4 5">DSM 15597</strain>
    </source>
</reference>
<dbReference type="AlphaFoldDB" id="A0A2A9CU77"/>
<dbReference type="Proteomes" id="UP000226079">
    <property type="component" value="Unassembled WGS sequence"/>
</dbReference>
<dbReference type="PANTHER" id="PTHR45661:SF3">
    <property type="entry name" value="IG-LIKE DOMAIN-CONTAINING PROTEIN"/>
    <property type="match status" value="1"/>
</dbReference>
<dbReference type="InterPro" id="IPR026906">
    <property type="entry name" value="LRR_5"/>
</dbReference>
<keyword evidence="3" id="KW-0732">Signal</keyword>
<dbReference type="OrthoDB" id="9775707at2"/>
<feature type="signal peptide" evidence="3">
    <location>
        <begin position="1"/>
        <end position="27"/>
    </location>
</feature>
<keyword evidence="2" id="KW-0812">Transmembrane</keyword>
<keyword evidence="2" id="KW-1133">Transmembrane helix</keyword>
<feature type="compositionally biased region" description="Low complexity" evidence="1">
    <location>
        <begin position="29"/>
        <end position="81"/>
    </location>
</feature>
<proteinExistence type="predicted"/>
<keyword evidence="2" id="KW-0472">Membrane</keyword>
<protein>
    <submittedName>
        <fullName evidence="4">Leucine rich repeat (LRR) protein</fullName>
    </submittedName>
</protein>
<gene>
    <name evidence="4" type="ORF">ATK74_2198</name>
</gene>
<feature type="chain" id="PRO_5012089174" evidence="3">
    <location>
        <begin position="28"/>
        <end position="820"/>
    </location>
</feature>
<feature type="transmembrane region" description="Helical" evidence="2">
    <location>
        <begin position="794"/>
        <end position="813"/>
    </location>
</feature>
<dbReference type="InterPro" id="IPR032675">
    <property type="entry name" value="LRR_dom_sf"/>
</dbReference>
<sequence>MRSTLRTLTSAMIAGLLAFATVGTAQAEPTAEATTTSTAGSTTTASTTPGTDTSPSPAPTSSPSATPSTTPIATPTATSSPIDSSARPVRPASVPSRTKTPIGVLHVANFCGAYPWLSEVSGSLTIDLAKLDEAQGPLSELTIQGGDEDGIDCLSNLTSISFINARTHVSSMIIEEYAFRQAGTNTLTSITFPEGLASLSIGTDAFAQVSVSGDNRLSTVKFPSTVISLHIGAYAFAQTSGGSGSTALTEVTFPAGLRDLQLGDWAFAQDAAGATTLSSITFPDAPDTFTLGVGVFNQSGRSGTSLTEVSFPRGLTSLTVPSQAFGQRSEKGALTLSSITFPNGLIALDIGSGAFSQSSGMAGASNPEVRPALTSVQFPNSITELTIGENAFLQVAHNAATALASVTFPDQMISLTVEAYAFYQWSDLGAALSDLTFPTKVSGRMKIGDSAFRVQLYESGAIPLASVVFPREVGNLEIDQVAFMQSTEGAQPVGLSGVVLPQTVTSLSIGYFAFNAQAQTTHGLSLYFPFSTPPARTWIPFPIDNGEHVTWYWFGEDGADIADWTTMQDNRVGRVAPQDDAGPLPHRLVGYRSVNIKNVAKPYTVYVYPDGANRLEPYQDQADTYGDNGTWTLNLPPKAGDGFLGWCTTEVTGTASCEGDLHATSGSMSLDNVTTTLWGTWAAVPAPTFEELVLTEATLGQPYDLAISLSGQGPITCALDPESVLPPGLTLTEQCHLIGTPTAAGQYTFSVAATNQGGTTTEELSLQVGSNSTPTPTPTTPPDELAHTGSEGTVPLTGLALVLTVTGLGLILGRHQLRKQ</sequence>
<dbReference type="Pfam" id="PF13306">
    <property type="entry name" value="LRR_5"/>
    <property type="match status" value="2"/>
</dbReference>
<organism evidence="4 5">
    <name type="scientific">Propionicimonas paludicola</name>
    <dbReference type="NCBI Taxonomy" id="185243"/>
    <lineage>
        <taxon>Bacteria</taxon>
        <taxon>Bacillati</taxon>
        <taxon>Actinomycetota</taxon>
        <taxon>Actinomycetes</taxon>
        <taxon>Propionibacteriales</taxon>
        <taxon>Nocardioidaceae</taxon>
        <taxon>Propionicimonas</taxon>
    </lineage>
</organism>